<evidence type="ECO:0000256" key="1">
    <source>
        <dbReference type="ARBA" id="ARBA00001462"/>
    </source>
</evidence>
<evidence type="ECO:0000256" key="3">
    <source>
        <dbReference type="ARBA" id="ARBA00022525"/>
    </source>
</evidence>
<dbReference type="Pfam" id="PF03664">
    <property type="entry name" value="Glyco_hydro_62"/>
    <property type="match status" value="1"/>
</dbReference>
<reference evidence="13 14" key="1">
    <citation type="submission" date="2021-02" db="EMBL/GenBank/DDBJ databases">
        <authorList>
            <person name="Lee D.-H."/>
        </authorList>
    </citation>
    <scope>NUCLEOTIDE SEQUENCE [LARGE SCALE GENOMIC DNA]</scope>
    <source>
        <strain evidence="13 14">MMS20-R2-29</strain>
    </source>
</reference>
<comment type="subcellular location">
    <subcellularLocation>
        <location evidence="2">Secreted</location>
    </subcellularLocation>
</comment>
<feature type="compositionally biased region" description="Pro residues" evidence="11">
    <location>
        <begin position="501"/>
        <end position="521"/>
    </location>
</feature>
<feature type="region of interest" description="Disordered" evidence="11">
    <location>
        <begin position="343"/>
        <end position="374"/>
    </location>
</feature>
<evidence type="ECO:0000313" key="14">
    <source>
        <dbReference type="Proteomes" id="UP000809587"/>
    </source>
</evidence>
<dbReference type="SMART" id="SM00633">
    <property type="entry name" value="Glyco_10"/>
    <property type="match status" value="1"/>
</dbReference>
<keyword evidence="8 10" id="KW-0326">Glycosidase</keyword>
<feature type="domain" description="GH10" evidence="12">
    <location>
        <begin position="44"/>
        <end position="342"/>
    </location>
</feature>
<dbReference type="SMART" id="SM00458">
    <property type="entry name" value="RICIN"/>
    <property type="match status" value="1"/>
</dbReference>
<dbReference type="InterPro" id="IPR035992">
    <property type="entry name" value="Ricin_B-like_lectins"/>
</dbReference>
<gene>
    <name evidence="13" type="ORF">JQN84_04580</name>
</gene>
<dbReference type="InterPro" id="IPR017853">
    <property type="entry name" value="GH"/>
</dbReference>
<name>A0ABS2J6U2_9ACTN</name>
<dbReference type="CDD" id="cd23418">
    <property type="entry name" value="beta-trefoil_Ricin_XLN-like"/>
    <property type="match status" value="1"/>
</dbReference>
<dbReference type="InterPro" id="IPR000772">
    <property type="entry name" value="Ricin_B_lectin"/>
</dbReference>
<proteinExistence type="inferred from homology"/>
<dbReference type="EC" id="3.2.1.8" evidence="10"/>
<dbReference type="PRINTS" id="PR00134">
    <property type="entry name" value="GLHYDRLASE10"/>
</dbReference>
<dbReference type="PROSITE" id="PS50231">
    <property type="entry name" value="RICIN_B_LECTIN"/>
    <property type="match status" value="1"/>
</dbReference>
<dbReference type="RefSeq" id="WP_204957104.1">
    <property type="nucleotide sequence ID" value="NZ_JAFEUO010000001.1"/>
</dbReference>
<dbReference type="Gene3D" id="2.80.10.50">
    <property type="match status" value="2"/>
</dbReference>
<evidence type="ECO:0000313" key="13">
    <source>
        <dbReference type="EMBL" id="MBM7081820.1"/>
    </source>
</evidence>
<dbReference type="EMBL" id="JAFEUO010000001">
    <property type="protein sequence ID" value="MBM7081820.1"/>
    <property type="molecule type" value="Genomic_DNA"/>
</dbReference>
<feature type="region of interest" description="Disordered" evidence="11">
    <location>
        <begin position="492"/>
        <end position="525"/>
    </location>
</feature>
<evidence type="ECO:0000256" key="9">
    <source>
        <dbReference type="ARBA" id="ARBA00023326"/>
    </source>
</evidence>
<dbReference type="Pfam" id="PF00652">
    <property type="entry name" value="Ricin_B_lectin"/>
    <property type="match status" value="1"/>
</dbReference>
<accession>A0ABS2J6U2</accession>
<organism evidence="13 14">
    <name type="scientific">Micromonospora humidisoli</name>
    <dbReference type="NCBI Taxonomy" id="2807622"/>
    <lineage>
        <taxon>Bacteria</taxon>
        <taxon>Bacillati</taxon>
        <taxon>Actinomycetota</taxon>
        <taxon>Actinomycetes</taxon>
        <taxon>Micromonosporales</taxon>
        <taxon>Micromonosporaceae</taxon>
        <taxon>Micromonospora</taxon>
    </lineage>
</organism>
<keyword evidence="9 10" id="KW-0624">Polysaccharide degradation</keyword>
<dbReference type="InterPro" id="IPR023296">
    <property type="entry name" value="Glyco_hydro_beta-prop_sf"/>
</dbReference>
<dbReference type="SUPFAM" id="SSF75005">
    <property type="entry name" value="Arabinanase/levansucrase/invertase"/>
    <property type="match status" value="1"/>
</dbReference>
<evidence type="ECO:0000259" key="12">
    <source>
        <dbReference type="PROSITE" id="PS51760"/>
    </source>
</evidence>
<keyword evidence="3" id="KW-0964">Secreted</keyword>
<dbReference type="SUPFAM" id="SSF50370">
    <property type="entry name" value="Ricin B-like lectins"/>
    <property type="match status" value="1"/>
</dbReference>
<evidence type="ECO:0000256" key="11">
    <source>
        <dbReference type="SAM" id="MobiDB-lite"/>
    </source>
</evidence>
<evidence type="ECO:0000256" key="10">
    <source>
        <dbReference type="RuleBase" id="RU361174"/>
    </source>
</evidence>
<keyword evidence="6 10" id="KW-0378">Hydrolase</keyword>
<dbReference type="Gene3D" id="2.115.10.20">
    <property type="entry name" value="Glycosyl hydrolase domain, family 43"/>
    <property type="match status" value="1"/>
</dbReference>
<dbReference type="InterPro" id="IPR001000">
    <property type="entry name" value="GH10_dom"/>
</dbReference>
<keyword evidence="4" id="KW-0858">Xylan degradation</keyword>
<feature type="compositionally biased region" description="Pro residues" evidence="11">
    <location>
        <begin position="354"/>
        <end position="369"/>
    </location>
</feature>
<evidence type="ECO:0000256" key="4">
    <source>
        <dbReference type="ARBA" id="ARBA00022651"/>
    </source>
</evidence>
<sequence length="825" mass="88405">MAMSPSVHHGGSRRRRPPAVRALLAGAVSVVTVAAVAVMMPSANAAATTLGAAAAQSGRYFGTAIAGGRLGDSNYTTIAGREFNMITAENEMKPEATQPQRGQFNFTSGDQIYNWATQRGLKVRGHTLAWHAQQPPWMQSLSGSNLRQAMIDHINGVMGHYKGKLAAWDVVNEAFNEDGSRRSSNLQGTGNDWIEVAFRTARAADPSVKLCYNDYNIENWSYGKTQGVYRMIQDFKSRGVPIDCVGLQTHFTGGSSLPSNFQTTLSSFAALGVDVALTEVDVTNSSTTQYAGLTQACLNVPRCIGITVWGVRDSDSWRSNESPLLFDSGGNKKAAYNSVLNALNAAPPTSGPTTGPPTTPPPTTTPPPSGGAGRIVGVASNRCIDVPNATQTNGTRVQLYDCHGQSNQQWTYTSGKQLQVYGTKCLDANGAGTANGTGIIIWDCNSGANQQWNINANGTISGVQSGRCLDVWGTGNGQQVQLYDCHGQTNQQWRTDFGGSTPPPTTPPVTTPPPTTTPPPSGGCALPSTYRWSSTGALTSPKNGWVSLKDFTNVVYNGKHLVYGSYVNSSGQYSSMNFGTFTNWSDMASASQNGMSQGTVAPTLLYFAPKNIWVLAYQWGPTSFSYKTSSDPTNANGWSSAQTLSTATLPDAPYGVIDQTLIGDDQNMYLFFAGDNGKIYRSSMPLGNFPGSFGSSYTTIMTDSTNNLFEGVEVYKVQGQNQYLMIVEAIGSQGQRYFRSFTSTSLGGSWTPQATSESNPFAGKANSGATWTNDISHGDLVRTNPDQTKTIDACNLQLLYQGKDPNANTDYNLLPWRPGVLTLQR</sequence>
<evidence type="ECO:0000256" key="8">
    <source>
        <dbReference type="ARBA" id="ARBA00023295"/>
    </source>
</evidence>
<keyword evidence="5" id="KW-0732">Signal</keyword>
<keyword evidence="7 10" id="KW-0119">Carbohydrate metabolism</keyword>
<comment type="caution">
    <text evidence="13">The sequence shown here is derived from an EMBL/GenBank/DDBJ whole genome shotgun (WGS) entry which is preliminary data.</text>
</comment>
<evidence type="ECO:0000256" key="6">
    <source>
        <dbReference type="ARBA" id="ARBA00022801"/>
    </source>
</evidence>
<dbReference type="Gene3D" id="3.20.20.80">
    <property type="entry name" value="Glycosidases"/>
    <property type="match status" value="1"/>
</dbReference>
<dbReference type="PROSITE" id="PS51760">
    <property type="entry name" value="GH10_2"/>
    <property type="match status" value="1"/>
</dbReference>
<evidence type="ECO:0000256" key="5">
    <source>
        <dbReference type="ARBA" id="ARBA00022729"/>
    </source>
</evidence>
<protein>
    <recommendedName>
        <fullName evidence="10">Beta-xylanase</fullName>
        <ecNumber evidence="10">3.2.1.8</ecNumber>
    </recommendedName>
</protein>
<comment type="catalytic activity">
    <reaction evidence="10">
        <text>Endohydrolysis of (1-&gt;4)-beta-D-xylosidic linkages in xylans.</text>
        <dbReference type="EC" id="3.2.1.8"/>
    </reaction>
</comment>
<evidence type="ECO:0000256" key="7">
    <source>
        <dbReference type="ARBA" id="ARBA00023277"/>
    </source>
</evidence>
<dbReference type="PANTHER" id="PTHR40631">
    <property type="entry name" value="ALPHA-L-ARABINOFURANOSIDASE AXHA-2-RELATED"/>
    <property type="match status" value="1"/>
</dbReference>
<keyword evidence="14" id="KW-1185">Reference proteome</keyword>
<comment type="catalytic activity">
    <reaction evidence="1">
        <text>Hydrolysis of terminal non-reducing alpha-L-arabinofuranoside residues in alpha-L-arabinosides.</text>
        <dbReference type="EC" id="3.2.1.55"/>
    </reaction>
</comment>
<comment type="similarity">
    <text evidence="10">Belongs to the glycosyl hydrolase 10 (cellulase F) family.</text>
</comment>
<dbReference type="SUPFAM" id="SSF51445">
    <property type="entry name" value="(Trans)glycosidases"/>
    <property type="match status" value="1"/>
</dbReference>
<dbReference type="InterPro" id="IPR005193">
    <property type="entry name" value="GH62_arabinosidase"/>
</dbReference>
<dbReference type="CDD" id="cd08987">
    <property type="entry name" value="GH62"/>
    <property type="match status" value="1"/>
</dbReference>
<dbReference type="PANTHER" id="PTHR40631:SF1">
    <property type="entry name" value="ALPHA-L-ARABINOFURANOSIDASE AXHA-2-RELATED"/>
    <property type="match status" value="1"/>
</dbReference>
<evidence type="ECO:0000256" key="2">
    <source>
        <dbReference type="ARBA" id="ARBA00004613"/>
    </source>
</evidence>
<dbReference type="Proteomes" id="UP000809587">
    <property type="component" value="Unassembled WGS sequence"/>
</dbReference>
<dbReference type="Pfam" id="PF00331">
    <property type="entry name" value="Glyco_hydro_10"/>
    <property type="match status" value="1"/>
</dbReference>